<dbReference type="PANTHER" id="PTHR38795:SF1">
    <property type="entry name" value="DUF6604 DOMAIN-CONTAINING PROTEIN"/>
    <property type="match status" value="1"/>
</dbReference>
<dbReference type="PANTHER" id="PTHR38795">
    <property type="entry name" value="DUF6604 DOMAIN-CONTAINING PROTEIN"/>
    <property type="match status" value="1"/>
</dbReference>
<keyword evidence="4" id="KW-1185">Reference proteome</keyword>
<dbReference type="Pfam" id="PF20253">
    <property type="entry name" value="DUF6604"/>
    <property type="match status" value="1"/>
</dbReference>
<dbReference type="EMBL" id="JAVHJV010000004">
    <property type="protein sequence ID" value="KAK5943183.1"/>
    <property type="molecule type" value="Genomic_DNA"/>
</dbReference>
<dbReference type="InterPro" id="IPR046539">
    <property type="entry name" value="DUF6604"/>
</dbReference>
<reference evidence="3 4" key="1">
    <citation type="journal article" date="2023" name="Res Sq">
        <title>Genomic and morphological characterization of Knufia obscura isolated from the Mars 2020 spacecraft assembly facility.</title>
        <authorList>
            <person name="Chander A.M."/>
            <person name="Teixeira M.M."/>
            <person name="Singh N.K."/>
            <person name="Williams M.P."/>
            <person name="Parker C.W."/>
            <person name="Leo P."/>
            <person name="Stajich J.E."/>
            <person name="Torok T."/>
            <person name="Tighe S."/>
            <person name="Mason C.E."/>
            <person name="Venkateswaran K."/>
        </authorList>
    </citation>
    <scope>NUCLEOTIDE SEQUENCE [LARGE SCALE GENOMIC DNA]</scope>
    <source>
        <strain evidence="3 4">CCFEE 5817</strain>
    </source>
</reference>
<evidence type="ECO:0000259" key="2">
    <source>
        <dbReference type="Pfam" id="PF20253"/>
    </source>
</evidence>
<proteinExistence type="predicted"/>
<organism evidence="3 4">
    <name type="scientific">Knufia obscura</name>
    <dbReference type="NCBI Taxonomy" id="1635080"/>
    <lineage>
        <taxon>Eukaryota</taxon>
        <taxon>Fungi</taxon>
        <taxon>Dikarya</taxon>
        <taxon>Ascomycota</taxon>
        <taxon>Pezizomycotina</taxon>
        <taxon>Eurotiomycetes</taxon>
        <taxon>Chaetothyriomycetidae</taxon>
        <taxon>Chaetothyriales</taxon>
        <taxon>Trichomeriaceae</taxon>
        <taxon>Knufia</taxon>
    </lineage>
</organism>
<feature type="region of interest" description="Disordered" evidence="1">
    <location>
        <begin position="994"/>
        <end position="1021"/>
    </location>
</feature>
<evidence type="ECO:0000313" key="3">
    <source>
        <dbReference type="EMBL" id="KAK5943183.1"/>
    </source>
</evidence>
<sequence>MLPGALFSTYKQYKDDTKTVVEWLADAARPETAAKKAPKLKGRARKLARDAATAAAKESAGTASAASKTYVVKVREFVPMAQCVADSKDTKVIIPLRIIKTFKNCIAARGETHRWFEAETTEKEEGSSLPVAKLQELDKNRFTLPKEPESTSEKPEDNLNRYAHLEIHDIDEKAYEAMADAATASSSLPKTPAPKAKYVPEEIDAFSEWLFALTCFMDDVATLQGQLKGFWEEYADGETDLTSVAVASNIAIEMVKKAEEEFNKLKRPGLHTTYGKGSIPDIWFMERCIRDGISAEQASDREDMKFFVPMSCREQVKASYLLLYRLTIIYSNGVMPGKSGAERIFAITRPAYLGTYNPELEFDDISDERQYEQISALLNNMFVTVGGFAMLGYETPNDDMLMDGIAYLQRNQVEPPMWLLFACQSFLDSHFALKTKSERPYEELRTYALSARKTIKAHQKFLQDHPMPHMRSVDDEEALDETLQEIEEWTLDDKMKQILNSVSMQGKTKKRRVWQDFEVLRMSPTLCGMWKYCFHIQLQWKGITLVNDTGLVTAAHLYNALQQNGYLGTGEDKLIWDDMEYLLDLHRAEDTFMGTRPKSIEDCTKRLALVQVVQEVSFSHLPRRWLWSSAKKFLSGQDRQLDQTWHLEQVNAIVGLKFEKDRKDIQEFNKTMNARVKSLDLSTEEGKVELYLDFVEKLPGLAQTLAEEGLGKRSIGIVLAQRAINSAAFDCDWVTAVQKVVNEDKSKMKELEEEKEKEQATKVVEENAEAASKNGDNPPSSNKKRHYLPGKLSPLEVKQKAQREGIDLKTLEGDELIRFMGFVECSPPSSDDGADAEDGPYTTTYSEALTEIHSRWERTKTLPLDIFIDILRDSLEAECLDIQFDYFAFFRSVFSLLLAIQRPLLSLLRPRLLENTDTRVHEVIDQPEGAVCVIPQLSLLVTCDPLKAPNLLVIRPWLEVDLRPLELMSDIMRPWIEEHGDEYILSEDEREARRHEDITKEGPPVTYIDDDDDVEPHSSELNKPKERKVGYSSAVGLVDGLNAREMRQIYDKMKEEGFASGTVAQTMSKLRGLEDDMELVRMGEENRRVREEGMRRRREMKGRGKRSCDCEEGDEECECGLGLSDSEEEEETGRMADVYMGAMRRENGRNGNGDGNRARVEDGSDVD</sequence>
<comment type="caution">
    <text evidence="3">The sequence shown here is derived from an EMBL/GenBank/DDBJ whole genome shotgun (WGS) entry which is preliminary data.</text>
</comment>
<feature type="region of interest" description="Disordered" evidence="1">
    <location>
        <begin position="1142"/>
        <end position="1167"/>
    </location>
</feature>
<feature type="region of interest" description="Disordered" evidence="1">
    <location>
        <begin position="747"/>
        <end position="789"/>
    </location>
</feature>
<gene>
    <name evidence="3" type="ORF">PMZ80_004189</name>
</gene>
<feature type="compositionally biased region" description="Basic and acidic residues" evidence="1">
    <location>
        <begin position="747"/>
        <end position="765"/>
    </location>
</feature>
<protein>
    <recommendedName>
        <fullName evidence="2">DUF6604 domain-containing protein</fullName>
    </recommendedName>
</protein>
<dbReference type="RefSeq" id="XP_064731273.1">
    <property type="nucleotide sequence ID" value="XM_064872615.1"/>
</dbReference>
<evidence type="ECO:0000256" key="1">
    <source>
        <dbReference type="SAM" id="MobiDB-lite"/>
    </source>
</evidence>
<evidence type="ECO:0000313" key="4">
    <source>
        <dbReference type="Proteomes" id="UP001334248"/>
    </source>
</evidence>
<dbReference type="Proteomes" id="UP001334248">
    <property type="component" value="Unassembled WGS sequence"/>
</dbReference>
<accession>A0ABR0RRJ9</accession>
<dbReference type="GeneID" id="89997638"/>
<feature type="domain" description="DUF6604" evidence="2">
    <location>
        <begin position="11"/>
        <end position="262"/>
    </location>
</feature>
<feature type="compositionally biased region" description="Basic and acidic residues" evidence="1">
    <location>
        <begin position="1156"/>
        <end position="1167"/>
    </location>
</feature>
<name>A0ABR0RRJ9_9EURO</name>